<accession>A0ACC0AJ31</accession>
<evidence type="ECO:0000313" key="1">
    <source>
        <dbReference type="EMBL" id="KAI5660731.1"/>
    </source>
</evidence>
<organism evidence="1 2">
    <name type="scientific">Catharanthus roseus</name>
    <name type="common">Madagascar periwinkle</name>
    <name type="synonym">Vinca rosea</name>
    <dbReference type="NCBI Taxonomy" id="4058"/>
    <lineage>
        <taxon>Eukaryota</taxon>
        <taxon>Viridiplantae</taxon>
        <taxon>Streptophyta</taxon>
        <taxon>Embryophyta</taxon>
        <taxon>Tracheophyta</taxon>
        <taxon>Spermatophyta</taxon>
        <taxon>Magnoliopsida</taxon>
        <taxon>eudicotyledons</taxon>
        <taxon>Gunneridae</taxon>
        <taxon>Pentapetalae</taxon>
        <taxon>asterids</taxon>
        <taxon>lamiids</taxon>
        <taxon>Gentianales</taxon>
        <taxon>Apocynaceae</taxon>
        <taxon>Rauvolfioideae</taxon>
        <taxon>Vinceae</taxon>
        <taxon>Catharanthinae</taxon>
        <taxon>Catharanthus</taxon>
    </lineage>
</organism>
<sequence>MKASMDFGMIFLTFLLLGSHFRWVCFARDTITVQDLLADKEGETLISAGTGTKFELGFFSTPEGRIDGGGGRYVGIWYSGNRSSPRTVVWVANRDKPILGSAFTGVLAIAEDGNLKVLDGDGKVYFSTDLESSSSVYRTVKLMDSGNLVLIDGQSGDYLWQSFKNPTDTFLPGMFMDENLKLVSWASREDPRSGNYTFQIDPEDNKQFLIMKRTVWYWKSDQSGGSIRSIEMPEFVAAFLSNFSTSMNDQNKRPMHYNNPFYKFMIPQDVFANARVWMRSSGEIEFSIWNNRTGLWGFSWSEPLEPCSVYNPCGNFGICSNRNRSFTCECLPGFQPDSPDNWDYGDFSSGCARKSPVCNKNRKPDAFLNLKLMKVGSKFSTYSGADVEEKCKEECLSNCQCQAYFFYVGLDGRSGTRNAGGCLIWTTELSNLQKDYQYTDGITNFSISIRVAASDIESTTRDCESCGQNILPYPLSDGSSCGDPAYQSFHCDKSTGKLQFLTLNGSYEVASINKDVNTFVIRANGAGNVDDCSAKESESRGLMLNQSLPFDVANWCYDDDSFKGERKIQIRWRLPLEPLCSFWDECTPDWPNSVCSVTTDGTRRQLIFLLQEKSFVEKKRQTQDLVVEDNKAIDVPFFTLESILTATDNFSNENKLGQGGFGPVYKGLFNDGKELAVKRLLSHSGQGFDEFQNEVVLIAKLQHRNLVRLLGYCIKGSEKLLLYEYMPNKSLDTFIFDQERSVLLDWKKRFEIILGVTRGLLYLHQDSRLRIIHRDLKTSNILLDEELNPKISDFGLARIVGGKETGANTNKIVGTYGYMSPEYALEGLFSVKSDVFSFGVILLEIISGKRNIGFYEQVLSLLGYAWKLWQERNPLEFIDKELLKSCNNSSRTDEEVSKCINIGLLCVQEDPFDRPTMADVLIMLVTETTTLPCPNQPAFVSRKRTDSSKKKKKAKMKMKNCELCKELARVHCESDRANLCWSCDYKVHSANFLVARHSRNLLCRVCQSPTPWTASGLNLGPTVSVCDICVQNCNKLNADEEIQVTNEDEEDVQTDMESDNFDDDDEDEEYYDEEEDTDCEDNQVVPWSPSTPPPPSAANSPSNSDEESFSSSSTSISSERDRREPQQKRTQESENRCYHVNSLENADIPAATVSAVQVADGSRPDEERVGSWVDSLSTVKEKNLNKRRRTESGGPGIPESSSRVVVESIRKLHEQEMRSSGAIVKLCKLTEHPSAVHSDISESSA</sequence>
<name>A0ACC0AJ31_CATRO</name>
<protein>
    <submittedName>
        <fullName evidence="1">Uncharacterized protein</fullName>
    </submittedName>
</protein>
<dbReference type="EMBL" id="CM044705">
    <property type="protein sequence ID" value="KAI5660731.1"/>
    <property type="molecule type" value="Genomic_DNA"/>
</dbReference>
<keyword evidence="2" id="KW-1185">Reference proteome</keyword>
<comment type="caution">
    <text evidence="1">The sequence shown here is derived from an EMBL/GenBank/DDBJ whole genome shotgun (WGS) entry which is preliminary data.</text>
</comment>
<reference evidence="2" key="1">
    <citation type="journal article" date="2023" name="Nat. Plants">
        <title>Single-cell RNA sequencing provides a high-resolution roadmap for understanding the multicellular compartmentation of specialized metabolism.</title>
        <authorList>
            <person name="Sun S."/>
            <person name="Shen X."/>
            <person name="Li Y."/>
            <person name="Li Y."/>
            <person name="Wang S."/>
            <person name="Li R."/>
            <person name="Zhang H."/>
            <person name="Shen G."/>
            <person name="Guo B."/>
            <person name="Wei J."/>
            <person name="Xu J."/>
            <person name="St-Pierre B."/>
            <person name="Chen S."/>
            <person name="Sun C."/>
        </authorList>
    </citation>
    <scope>NUCLEOTIDE SEQUENCE [LARGE SCALE GENOMIC DNA]</scope>
</reference>
<dbReference type="Proteomes" id="UP001060085">
    <property type="component" value="Linkage Group LG05"/>
</dbReference>
<evidence type="ECO:0000313" key="2">
    <source>
        <dbReference type="Proteomes" id="UP001060085"/>
    </source>
</evidence>
<proteinExistence type="predicted"/>
<gene>
    <name evidence="1" type="ORF">M9H77_20054</name>
</gene>